<comment type="caution">
    <text evidence="1">The sequence shown here is derived from an EMBL/GenBank/DDBJ whole genome shotgun (WGS) entry which is preliminary data.</text>
</comment>
<protein>
    <submittedName>
        <fullName evidence="1">Uncharacterized protein</fullName>
    </submittedName>
</protein>
<reference evidence="1 2" key="1">
    <citation type="journal article" date="2019" name="Genome Biol. Evol.">
        <title>Insights into the evolution of the New World diploid cottons (Gossypium, subgenus Houzingenia) based on genome sequencing.</title>
        <authorList>
            <person name="Grover C.E."/>
            <person name="Arick M.A. 2nd"/>
            <person name="Thrash A."/>
            <person name="Conover J.L."/>
            <person name="Sanders W.S."/>
            <person name="Peterson D.G."/>
            <person name="Frelichowski J.E."/>
            <person name="Scheffler J.A."/>
            <person name="Scheffler B.E."/>
            <person name="Wendel J.F."/>
        </authorList>
    </citation>
    <scope>NUCLEOTIDE SEQUENCE [LARGE SCALE GENOMIC DNA]</scope>
    <source>
        <strain evidence="1">1</strain>
        <tissue evidence="1">Leaf</tissue>
    </source>
</reference>
<name>A0A7J9N6D1_GOSSC</name>
<organism evidence="1 2">
    <name type="scientific">Gossypium schwendimanii</name>
    <name type="common">Cotton</name>
    <dbReference type="NCBI Taxonomy" id="34291"/>
    <lineage>
        <taxon>Eukaryota</taxon>
        <taxon>Viridiplantae</taxon>
        <taxon>Streptophyta</taxon>
        <taxon>Embryophyta</taxon>
        <taxon>Tracheophyta</taxon>
        <taxon>Spermatophyta</taxon>
        <taxon>Magnoliopsida</taxon>
        <taxon>eudicotyledons</taxon>
        <taxon>Gunneridae</taxon>
        <taxon>Pentapetalae</taxon>
        <taxon>rosids</taxon>
        <taxon>malvids</taxon>
        <taxon>Malvales</taxon>
        <taxon>Malvaceae</taxon>
        <taxon>Malvoideae</taxon>
        <taxon>Gossypium</taxon>
    </lineage>
</organism>
<sequence>MCFDCHRNFNNIKMAQRLF</sequence>
<dbReference type="AlphaFoldDB" id="A0A7J9N6D1"/>
<gene>
    <name evidence="1" type="ORF">Goshw_011224</name>
</gene>
<proteinExistence type="predicted"/>
<dbReference type="Proteomes" id="UP000593576">
    <property type="component" value="Unassembled WGS sequence"/>
</dbReference>
<dbReference type="EMBL" id="JABFAF010273282">
    <property type="protein sequence ID" value="MBA0878873.1"/>
    <property type="molecule type" value="Genomic_DNA"/>
</dbReference>
<evidence type="ECO:0000313" key="2">
    <source>
        <dbReference type="Proteomes" id="UP000593576"/>
    </source>
</evidence>
<accession>A0A7J9N6D1</accession>
<evidence type="ECO:0000313" key="1">
    <source>
        <dbReference type="EMBL" id="MBA0878873.1"/>
    </source>
</evidence>
<keyword evidence="2" id="KW-1185">Reference proteome</keyword>